<keyword evidence="3" id="KW-1185">Reference proteome</keyword>
<accession>A0A8J4X515</accession>
<feature type="compositionally biased region" description="Basic residues" evidence="1">
    <location>
        <begin position="23"/>
        <end position="33"/>
    </location>
</feature>
<proteinExistence type="predicted"/>
<organism evidence="2 3">
    <name type="scientific">Clarias magur</name>
    <name type="common">Asian catfish</name>
    <name type="synonym">Macropteronotus magur</name>
    <dbReference type="NCBI Taxonomy" id="1594786"/>
    <lineage>
        <taxon>Eukaryota</taxon>
        <taxon>Metazoa</taxon>
        <taxon>Chordata</taxon>
        <taxon>Craniata</taxon>
        <taxon>Vertebrata</taxon>
        <taxon>Euteleostomi</taxon>
        <taxon>Actinopterygii</taxon>
        <taxon>Neopterygii</taxon>
        <taxon>Teleostei</taxon>
        <taxon>Ostariophysi</taxon>
        <taxon>Siluriformes</taxon>
        <taxon>Clariidae</taxon>
        <taxon>Clarias</taxon>
    </lineage>
</organism>
<evidence type="ECO:0000313" key="3">
    <source>
        <dbReference type="Proteomes" id="UP000727407"/>
    </source>
</evidence>
<evidence type="ECO:0000313" key="2">
    <source>
        <dbReference type="EMBL" id="KAF5893343.1"/>
    </source>
</evidence>
<dbReference type="Proteomes" id="UP000727407">
    <property type="component" value="Unassembled WGS sequence"/>
</dbReference>
<feature type="non-terminal residue" evidence="2">
    <location>
        <position position="1"/>
    </location>
</feature>
<name>A0A8J4X515_CLAMG</name>
<dbReference type="EMBL" id="QNUK01000439">
    <property type="protein sequence ID" value="KAF5893343.1"/>
    <property type="molecule type" value="Genomic_DNA"/>
</dbReference>
<protein>
    <submittedName>
        <fullName evidence="2">tRNA-specific 2-thiouridylase MnmA</fullName>
    </submittedName>
</protein>
<comment type="caution">
    <text evidence="2">The sequence shown here is derived from an EMBL/GenBank/DDBJ whole genome shotgun (WGS) entry which is preliminary data.</text>
</comment>
<feature type="region of interest" description="Disordered" evidence="1">
    <location>
        <begin position="1"/>
        <end position="33"/>
    </location>
</feature>
<gene>
    <name evidence="2" type="primary">mnmA</name>
    <name evidence="2" type="ORF">DAT39_016942</name>
</gene>
<dbReference type="AlphaFoldDB" id="A0A8J4X515"/>
<sequence>DDGRQSPVRALNPLGRAPLATRSRAKQPMARRRARAVLRPGRVSLALIGRKLVWERKFGKFHTSRSRAAGDINKAVRQAREQTVSQSFGATVTTACARVRVSE</sequence>
<reference evidence="2" key="1">
    <citation type="submission" date="2020-07" db="EMBL/GenBank/DDBJ databases">
        <title>Clarias magur genome sequencing, assembly and annotation.</title>
        <authorList>
            <person name="Kushwaha B."/>
            <person name="Kumar R."/>
            <person name="Das P."/>
            <person name="Joshi C.G."/>
            <person name="Kumar D."/>
            <person name="Nagpure N.S."/>
            <person name="Pandey M."/>
            <person name="Agarwal S."/>
            <person name="Srivastava S."/>
            <person name="Singh M."/>
            <person name="Sahoo L."/>
            <person name="Jayasankar P."/>
            <person name="Meher P.K."/>
            <person name="Koringa P.G."/>
            <person name="Iquebal M.A."/>
            <person name="Das S.P."/>
            <person name="Bit A."/>
            <person name="Patnaik S."/>
            <person name="Patel N."/>
            <person name="Shah T.M."/>
            <person name="Hinsu A."/>
            <person name="Jena J.K."/>
        </authorList>
    </citation>
    <scope>NUCLEOTIDE SEQUENCE</scope>
    <source>
        <strain evidence="2">CIFAMagur01</strain>
        <tissue evidence="2">Testis</tissue>
    </source>
</reference>
<evidence type="ECO:0000256" key="1">
    <source>
        <dbReference type="SAM" id="MobiDB-lite"/>
    </source>
</evidence>